<dbReference type="SUPFAM" id="SSF51338">
    <property type="entry name" value="Composite domain of metallo-dependent hydrolases"/>
    <property type="match status" value="1"/>
</dbReference>
<dbReference type="SUPFAM" id="SSF51556">
    <property type="entry name" value="Metallo-dependent hydrolases"/>
    <property type="match status" value="1"/>
</dbReference>
<keyword evidence="5 6" id="KW-0665">Pyrimidine biosynthesis</keyword>
<feature type="binding site" evidence="6">
    <location>
        <begin position="68"/>
        <end position="70"/>
    </location>
    <ligand>
        <name>substrate</name>
    </ligand>
</feature>
<comment type="pathway">
    <text evidence="6">Pyrimidine metabolism; UMP biosynthesis via de novo pathway; (S)-dihydroorotate from bicarbonate: step 3/3.</text>
</comment>
<dbReference type="Pfam" id="PF12890">
    <property type="entry name" value="DHOase"/>
    <property type="match status" value="1"/>
</dbReference>
<dbReference type="InterPro" id="IPR050138">
    <property type="entry name" value="DHOase/Allantoinase_Hydrolase"/>
</dbReference>
<dbReference type="InterPro" id="IPR002195">
    <property type="entry name" value="Dihydroorotase_CS"/>
</dbReference>
<dbReference type="Gene3D" id="3.20.20.140">
    <property type="entry name" value="Metal-dependent hydrolases"/>
    <property type="match status" value="1"/>
</dbReference>
<dbReference type="InterPro" id="IPR032466">
    <property type="entry name" value="Metal_Hydrolase"/>
</dbReference>
<proteinExistence type="inferred from homology"/>
<evidence type="ECO:0000259" key="7">
    <source>
        <dbReference type="Pfam" id="PF12890"/>
    </source>
</evidence>
<feature type="binding site" evidence="6">
    <location>
        <position position="66"/>
    </location>
    <ligand>
        <name>Zn(2+)</name>
        <dbReference type="ChEBI" id="CHEBI:29105"/>
        <label>1</label>
    </ligand>
</feature>
<evidence type="ECO:0000256" key="5">
    <source>
        <dbReference type="ARBA" id="ARBA00022975"/>
    </source>
</evidence>
<feature type="binding site" evidence="6">
    <location>
        <position position="311"/>
    </location>
    <ligand>
        <name>Zn(2+)</name>
        <dbReference type="ChEBI" id="CHEBI:29105"/>
        <label>1</label>
    </ligand>
</feature>
<evidence type="ECO:0000256" key="6">
    <source>
        <dbReference type="HAMAP-Rule" id="MF_00220"/>
    </source>
</evidence>
<feature type="binding site" evidence="6">
    <location>
        <position position="68"/>
    </location>
    <ligand>
        <name>Zn(2+)</name>
        <dbReference type="ChEBI" id="CHEBI:29105"/>
        <label>1</label>
    </ligand>
</feature>
<dbReference type="InterPro" id="IPR024403">
    <property type="entry name" value="DHOase_cat"/>
</dbReference>
<comment type="similarity">
    <text evidence="2 6">Belongs to the metallo-dependent hydrolases superfamily. DHOase family. Class I DHOase subfamily.</text>
</comment>
<keyword evidence="4 6" id="KW-0378">Hydrolase</keyword>
<comment type="function">
    <text evidence="1 6">Catalyzes the reversible cyclization of carbamoyl aspartate to dihydroorotate.</text>
</comment>
<dbReference type="InterPro" id="IPR004722">
    <property type="entry name" value="DHOase"/>
</dbReference>
<evidence type="ECO:0000256" key="2">
    <source>
        <dbReference type="ARBA" id="ARBA00010286"/>
    </source>
</evidence>
<organism evidence="8">
    <name type="scientific">candidate division WOR-3 bacterium</name>
    <dbReference type="NCBI Taxonomy" id="2052148"/>
    <lineage>
        <taxon>Bacteria</taxon>
        <taxon>Bacteria division WOR-3</taxon>
    </lineage>
</organism>
<evidence type="ECO:0000256" key="1">
    <source>
        <dbReference type="ARBA" id="ARBA00002368"/>
    </source>
</evidence>
<dbReference type="InterPro" id="IPR011059">
    <property type="entry name" value="Metal-dep_hydrolase_composite"/>
</dbReference>
<dbReference type="GO" id="GO:0044205">
    <property type="term" value="P:'de novo' UMP biosynthetic process"/>
    <property type="evidence" value="ECO:0007669"/>
    <property type="project" value="UniProtKB-UniRule"/>
</dbReference>
<gene>
    <name evidence="6" type="primary">pyrC</name>
    <name evidence="8" type="ORF">ENV70_04215</name>
</gene>
<feature type="binding site" evidence="6">
    <location>
        <position position="158"/>
    </location>
    <ligand>
        <name>Zn(2+)</name>
        <dbReference type="ChEBI" id="CHEBI:29105"/>
        <label>1</label>
    </ligand>
</feature>
<evidence type="ECO:0000256" key="3">
    <source>
        <dbReference type="ARBA" id="ARBA00022723"/>
    </source>
</evidence>
<feature type="binding site" evidence="6">
    <location>
        <position position="238"/>
    </location>
    <ligand>
        <name>Zn(2+)</name>
        <dbReference type="ChEBI" id="CHEBI:29105"/>
        <label>2</label>
    </ligand>
</feature>
<accession>A0A7C6EGU7</accession>
<dbReference type="CDD" id="cd01317">
    <property type="entry name" value="DHOase_IIa"/>
    <property type="match status" value="1"/>
</dbReference>
<name>A0A7C6EGU7_UNCW3</name>
<dbReference type="AlphaFoldDB" id="A0A7C6EGU7"/>
<dbReference type="GO" id="GO:0004038">
    <property type="term" value="F:allantoinase activity"/>
    <property type="evidence" value="ECO:0007669"/>
    <property type="project" value="TreeGrafter"/>
</dbReference>
<feature type="binding site" evidence="6">
    <location>
        <position position="315"/>
    </location>
    <ligand>
        <name>substrate</name>
    </ligand>
</feature>
<dbReference type="HAMAP" id="MF_00220_B">
    <property type="entry name" value="PyrC_classI_B"/>
    <property type="match status" value="1"/>
</dbReference>
<dbReference type="GO" id="GO:0004151">
    <property type="term" value="F:dihydroorotase activity"/>
    <property type="evidence" value="ECO:0007669"/>
    <property type="project" value="UniProtKB-UniRule"/>
</dbReference>
<comment type="catalytic activity">
    <reaction evidence="6">
        <text>(S)-dihydroorotate + H2O = N-carbamoyl-L-aspartate + H(+)</text>
        <dbReference type="Rhea" id="RHEA:24296"/>
        <dbReference type="ChEBI" id="CHEBI:15377"/>
        <dbReference type="ChEBI" id="CHEBI:15378"/>
        <dbReference type="ChEBI" id="CHEBI:30864"/>
        <dbReference type="ChEBI" id="CHEBI:32814"/>
        <dbReference type="EC" id="3.5.2.3"/>
    </reaction>
</comment>
<protein>
    <recommendedName>
        <fullName evidence="6">Dihydroorotase</fullName>
        <shortName evidence="6">DHOase</shortName>
        <ecNumber evidence="6">3.5.2.3</ecNumber>
    </recommendedName>
</protein>
<dbReference type="GO" id="GO:0006145">
    <property type="term" value="P:purine nucleobase catabolic process"/>
    <property type="evidence" value="ECO:0007669"/>
    <property type="project" value="TreeGrafter"/>
</dbReference>
<comment type="cofactor">
    <cofactor evidence="6">
        <name>Zn(2+)</name>
        <dbReference type="ChEBI" id="CHEBI:29105"/>
    </cofactor>
    <text evidence="6">Binds 2 Zn(2+) ions per subunit.</text>
</comment>
<evidence type="ECO:0000256" key="4">
    <source>
        <dbReference type="ARBA" id="ARBA00022801"/>
    </source>
</evidence>
<feature type="active site" evidence="6">
    <location>
        <position position="311"/>
    </location>
</feature>
<dbReference type="Gene3D" id="2.30.40.10">
    <property type="entry name" value="Urease, subunit C, domain 1"/>
    <property type="match status" value="1"/>
</dbReference>
<dbReference type="GO" id="GO:0008270">
    <property type="term" value="F:zinc ion binding"/>
    <property type="evidence" value="ECO:0007669"/>
    <property type="project" value="UniProtKB-UniRule"/>
</dbReference>
<dbReference type="NCBIfam" id="TIGR00857">
    <property type="entry name" value="pyrC_multi"/>
    <property type="match status" value="1"/>
</dbReference>
<feature type="domain" description="Dihydroorotase catalytic" evidence="7">
    <location>
        <begin position="56"/>
        <end position="242"/>
    </location>
</feature>
<feature type="binding site" evidence="6">
    <location>
        <position position="185"/>
    </location>
    <ligand>
        <name>Zn(2+)</name>
        <dbReference type="ChEBI" id="CHEBI:29105"/>
        <label>2</label>
    </ligand>
</feature>
<feature type="binding site" evidence="6">
    <location>
        <position position="100"/>
    </location>
    <ligand>
        <name>substrate</name>
    </ligand>
</feature>
<dbReference type="EMBL" id="DTHJ01000086">
    <property type="protein sequence ID" value="HHS62804.1"/>
    <property type="molecule type" value="Genomic_DNA"/>
</dbReference>
<dbReference type="EC" id="3.5.2.3" evidence="6"/>
<feature type="binding site" evidence="6">
    <location>
        <position position="158"/>
    </location>
    <ligand>
        <name>Zn(2+)</name>
        <dbReference type="ChEBI" id="CHEBI:29105"/>
        <label>2</label>
    </ligand>
</feature>
<dbReference type="UniPathway" id="UPA00070">
    <property type="reaction ID" value="UER00117"/>
</dbReference>
<dbReference type="PANTHER" id="PTHR43668">
    <property type="entry name" value="ALLANTOINASE"/>
    <property type="match status" value="1"/>
</dbReference>
<feature type="binding site" evidence="6">
    <location>
        <begin position="329"/>
        <end position="330"/>
    </location>
    <ligand>
        <name>substrate</name>
    </ligand>
</feature>
<keyword evidence="3 6" id="KW-0479">Metal-binding</keyword>
<reference evidence="8" key="1">
    <citation type="journal article" date="2020" name="mSystems">
        <title>Genome- and Community-Level Interaction Insights into Carbon Utilization and Element Cycling Functions of Hydrothermarchaeota in Hydrothermal Sediment.</title>
        <authorList>
            <person name="Zhou Z."/>
            <person name="Liu Y."/>
            <person name="Xu W."/>
            <person name="Pan J."/>
            <person name="Luo Z.H."/>
            <person name="Li M."/>
        </authorList>
    </citation>
    <scope>NUCLEOTIDE SEQUENCE [LARGE SCALE GENOMIC DNA]</scope>
    <source>
        <strain evidence="8">SpSt-783</strain>
    </source>
</reference>
<feature type="binding site" evidence="6">
    <location>
        <position position="284"/>
    </location>
    <ligand>
        <name>substrate</name>
    </ligand>
</feature>
<dbReference type="PROSITE" id="PS00483">
    <property type="entry name" value="DIHYDROOROTASE_2"/>
    <property type="match status" value="1"/>
</dbReference>
<dbReference type="PANTHER" id="PTHR43668:SF2">
    <property type="entry name" value="ALLANTOINASE"/>
    <property type="match status" value="1"/>
</dbReference>
<keyword evidence="6" id="KW-0862">Zinc</keyword>
<evidence type="ECO:0000313" key="8">
    <source>
        <dbReference type="EMBL" id="HHS62804.1"/>
    </source>
</evidence>
<sequence>MQGVRLNSILIKNGRIIDAKSRFDRIADILIEGNKIQRIERNLKVDAAKVIDATGMIISPGFIDLHCHLRDPGRPDEETIESGSRAAVAGGFTTICCMPNTEPVIDNEGIVNYIKKEAERVNLCRVFPIGTITKKREGKEISEFGELVKAGVKGFSDDGNTVSDAKVLRYAMEYSKIFDIPIFEHPIDENLSKGGVMNESEVSTRLGLPGSPAIAEEIIVARDLMLSKFTGAKLHLCHISTRGSVELIRKAKKEGIDVTCETCPHYFFFNDTVLETYNTNYKVNPPIRTEIDRRAIIEGLRDGTIDCISTDHAPHTQAEKELELVSAPFGMTGLETALSMIIMQLINIEKFSWLEVIDKLTLKPAQVLKEKLGVIKEGAIADIVIINPSIKWILNPENIKSKSKNTPFLNKELIGRAEYVLVNGEIKYQTGV</sequence>
<comment type="caution">
    <text evidence="8">The sequence shown here is derived from an EMBL/GenBank/DDBJ whole genome shotgun (WGS) entry which is preliminary data.</text>
</comment>
<dbReference type="GO" id="GO:0005737">
    <property type="term" value="C:cytoplasm"/>
    <property type="evidence" value="ECO:0007669"/>
    <property type="project" value="TreeGrafter"/>
</dbReference>